<feature type="domain" description="Putative tail fiber protein gp53-like C-terminal" evidence="1">
    <location>
        <begin position="39"/>
        <end position="135"/>
    </location>
</feature>
<dbReference type="InterPro" id="IPR054075">
    <property type="entry name" value="Gp53-like_C"/>
</dbReference>
<dbReference type="Gene3D" id="2.60.40.3940">
    <property type="match status" value="1"/>
</dbReference>
<dbReference type="Pfam" id="PF21882">
    <property type="entry name" value="Gp53-like_C"/>
    <property type="match status" value="1"/>
</dbReference>
<keyword evidence="3" id="KW-1185">Reference proteome</keyword>
<evidence type="ECO:0000313" key="3">
    <source>
        <dbReference type="Proteomes" id="UP000283568"/>
    </source>
</evidence>
<reference evidence="2 3" key="1">
    <citation type="submission" date="2018-09" db="EMBL/GenBank/DDBJ databases">
        <title>Genomic Encyclopedia of Archaeal and Bacterial Type Strains, Phase II (KMG-II): from individual species to whole genera.</title>
        <authorList>
            <person name="Goeker M."/>
        </authorList>
    </citation>
    <scope>NUCLEOTIDE SEQUENCE [LARGE SCALE GENOMIC DNA]</scope>
    <source>
        <strain evidence="2 3">DSM 16337</strain>
    </source>
</reference>
<name>A0ABX9PFJ2_9GAMM</name>
<sequence length="135" mass="15033">MGLNVGLAETVYRTVGNARNQIPDMRNFESQLTESGYQKLPSGLIIQWGRVHGETATLGAGKNDWYQSQRMFAFPIQFPSKCISLTNSVLNGGTSRQWVLIAITKIVDQKSAELLIQSLYEPSYPPVVTYMAIGY</sequence>
<comment type="caution">
    <text evidence="2">The sequence shown here is derived from an EMBL/GenBank/DDBJ whole genome shotgun (WGS) entry which is preliminary data.</text>
</comment>
<evidence type="ECO:0000313" key="2">
    <source>
        <dbReference type="EMBL" id="RKE88652.1"/>
    </source>
</evidence>
<accession>A0ABX9PFJ2</accession>
<evidence type="ECO:0000259" key="1">
    <source>
        <dbReference type="Pfam" id="PF21882"/>
    </source>
</evidence>
<organism evidence="2 3">
    <name type="scientific">Xenorhabdus ehlersii</name>
    <dbReference type="NCBI Taxonomy" id="290111"/>
    <lineage>
        <taxon>Bacteria</taxon>
        <taxon>Pseudomonadati</taxon>
        <taxon>Pseudomonadota</taxon>
        <taxon>Gammaproteobacteria</taxon>
        <taxon>Enterobacterales</taxon>
        <taxon>Morganellaceae</taxon>
        <taxon>Xenorhabdus</taxon>
    </lineage>
</organism>
<dbReference type="Proteomes" id="UP000283568">
    <property type="component" value="Unassembled WGS sequence"/>
</dbReference>
<proteinExistence type="predicted"/>
<dbReference type="EMBL" id="RAQI01000005">
    <property type="protein sequence ID" value="RKE88652.1"/>
    <property type="molecule type" value="Genomic_DNA"/>
</dbReference>
<gene>
    <name evidence="2" type="ORF">BDE27_3296</name>
</gene>
<protein>
    <recommendedName>
        <fullName evidence="1">Putative tail fiber protein gp53-like C-terminal domain-containing protein</fullName>
    </recommendedName>
</protein>